<gene>
    <name evidence="2" type="ORF">ENL39_01950</name>
</gene>
<accession>A0A7V5HYI0</accession>
<sequence>MKKKVLLFSTFIILSFICGVIASPFFREKTYQIKEWTRKTTSPPPVSKEVILYFSDSQEQLLVPVKRRVFFGENVSTINDQIRKVLEELIKGPETKSLSPTLPENTKIRAVYTRRDVIYIDFNSSLTSNHPGGASAELVSVYSVVNTLLENFPLYSRVQILIEGTPHNTLVGHVDIRGPFRKNPEIIKKP</sequence>
<protein>
    <recommendedName>
        <fullName evidence="1">GerMN domain-containing protein</fullName>
    </recommendedName>
</protein>
<evidence type="ECO:0000313" key="2">
    <source>
        <dbReference type="EMBL" id="HHF98233.1"/>
    </source>
</evidence>
<reference evidence="2" key="1">
    <citation type="journal article" date="2020" name="mSystems">
        <title>Genome- and Community-Level Interaction Insights into Carbon Utilization and Element Cycling Functions of Hydrothermarchaeota in Hydrothermal Sediment.</title>
        <authorList>
            <person name="Zhou Z."/>
            <person name="Liu Y."/>
            <person name="Xu W."/>
            <person name="Pan J."/>
            <person name="Luo Z.H."/>
            <person name="Li M."/>
        </authorList>
    </citation>
    <scope>NUCLEOTIDE SEQUENCE [LARGE SCALE GENOMIC DNA]</scope>
    <source>
        <strain evidence="2">HyVt-92</strain>
    </source>
</reference>
<dbReference type="InterPro" id="IPR019606">
    <property type="entry name" value="GerMN"/>
</dbReference>
<comment type="caution">
    <text evidence="2">The sequence shown here is derived from an EMBL/GenBank/DDBJ whole genome shotgun (WGS) entry which is preliminary data.</text>
</comment>
<proteinExistence type="predicted"/>
<dbReference type="SMART" id="SM00909">
    <property type="entry name" value="Germane"/>
    <property type="match status" value="1"/>
</dbReference>
<dbReference type="AlphaFoldDB" id="A0A7V5HYI0"/>
<dbReference type="Proteomes" id="UP000886070">
    <property type="component" value="Unassembled WGS sequence"/>
</dbReference>
<organism evidence="2">
    <name type="scientific">Aerophobetes bacterium</name>
    <dbReference type="NCBI Taxonomy" id="2030807"/>
    <lineage>
        <taxon>Bacteria</taxon>
        <taxon>Candidatus Aerophobota</taxon>
    </lineage>
</organism>
<evidence type="ECO:0000259" key="1">
    <source>
        <dbReference type="SMART" id="SM00909"/>
    </source>
</evidence>
<dbReference type="EMBL" id="DRTT01000060">
    <property type="protein sequence ID" value="HHF98233.1"/>
    <property type="molecule type" value="Genomic_DNA"/>
</dbReference>
<name>A0A7V5HYI0_UNCAE</name>
<dbReference type="Pfam" id="PF10646">
    <property type="entry name" value="Germane"/>
    <property type="match status" value="1"/>
</dbReference>
<feature type="domain" description="GerMN" evidence="1">
    <location>
        <begin position="82"/>
        <end position="171"/>
    </location>
</feature>